<reference evidence="1 2" key="1">
    <citation type="submission" date="2015-02" db="EMBL/GenBank/DDBJ databases">
        <title>Whole genome shotgun sequencing of cultured foodborne pathogen.</title>
        <authorList>
            <person name="Timme R."/>
            <person name="Allard M.W."/>
            <person name="Strain E."/>
            <person name="Evans P.S."/>
            <person name="Brown E."/>
        </authorList>
    </citation>
    <scope>NUCLEOTIDE SEQUENCE [LARGE SCALE GENOMIC DNA]</scope>
    <source>
        <strain evidence="1 2">GCSL-TSO-24</strain>
    </source>
</reference>
<dbReference type="PANTHER" id="PTHR36436:SF6">
    <property type="entry name" value="SLL5081 PROTEIN"/>
    <property type="match status" value="1"/>
</dbReference>
<dbReference type="SUPFAM" id="SSF103032">
    <property type="entry name" value="Hypothetical protein YwqG"/>
    <property type="match status" value="1"/>
</dbReference>
<dbReference type="Gene3D" id="2.30.320.10">
    <property type="entry name" value="YwqG-like"/>
    <property type="match status" value="1"/>
</dbReference>
<dbReference type="Pfam" id="PF09234">
    <property type="entry name" value="DUF1963"/>
    <property type="match status" value="1"/>
</dbReference>
<comment type="caution">
    <text evidence="1">The sequence shown here is derived from an EMBL/GenBank/DDBJ whole genome shotgun (WGS) entry which is preliminary data.</text>
</comment>
<evidence type="ECO:0008006" key="3">
    <source>
        <dbReference type="Google" id="ProtNLM"/>
    </source>
</evidence>
<dbReference type="PANTHER" id="PTHR36436">
    <property type="entry name" value="SLL5081 PROTEIN"/>
    <property type="match status" value="1"/>
</dbReference>
<sequence>MADFNRLPPALAPYADAIRATEKPVAEMTLTPADDLSLWESHVGGKPYLPLTESYPLDSEGVPLSLLIQINFAQMPPLPDYPRNGILQIYHGGDDLYGADFDNPQEQTDFRVLYFPEITEDPAQLHQDFSAVQAAREDENYFSPVTGQYRIRFTPSVQYISTGDTAFGRTIFNRDELYDFEDEFEGEDFYEEWVEPYDEHFPGEGHHIGGYPAFTQTDPREYRDELKPYVLLLQLDSGSGDVDILWGDCGIGNFFIRPDDLKKADFSRVVYNWDCT</sequence>
<proteinExistence type="predicted"/>
<evidence type="ECO:0000313" key="1">
    <source>
        <dbReference type="EMBL" id="KJF76165.1"/>
    </source>
</evidence>
<gene>
    <name evidence="1" type="ORF">UA45_20050</name>
</gene>
<name>A0A0D8L2P2_MORMO</name>
<dbReference type="AlphaFoldDB" id="A0A0D8L2P2"/>
<evidence type="ECO:0000313" key="2">
    <source>
        <dbReference type="Proteomes" id="UP000032582"/>
    </source>
</evidence>
<protein>
    <recommendedName>
        <fullName evidence="3">DUF1963 domain-containing protein</fullName>
    </recommendedName>
</protein>
<dbReference type="InterPro" id="IPR015315">
    <property type="entry name" value="DUF1963"/>
</dbReference>
<organism evidence="1 2">
    <name type="scientific">Morganella morganii</name>
    <name type="common">Proteus morganii</name>
    <dbReference type="NCBI Taxonomy" id="582"/>
    <lineage>
        <taxon>Bacteria</taxon>
        <taxon>Pseudomonadati</taxon>
        <taxon>Pseudomonadota</taxon>
        <taxon>Gammaproteobacteria</taxon>
        <taxon>Enterobacterales</taxon>
        <taxon>Morganellaceae</taxon>
        <taxon>Morganella</taxon>
    </lineage>
</organism>
<dbReference type="PATRIC" id="fig|582.24.peg.6389"/>
<dbReference type="Proteomes" id="UP000032582">
    <property type="component" value="Unassembled WGS sequence"/>
</dbReference>
<dbReference type="EMBL" id="JZSH01000394">
    <property type="protein sequence ID" value="KJF76165.1"/>
    <property type="molecule type" value="Genomic_DNA"/>
</dbReference>
<accession>A0A0D8L2P2</accession>
<dbReference type="InterPro" id="IPR035948">
    <property type="entry name" value="YwqG-like_sf"/>
</dbReference>